<accession>A0A1B9BZH2</accession>
<dbReference type="SUPFAM" id="SSF47598">
    <property type="entry name" value="Ribbon-helix-helix"/>
    <property type="match status" value="1"/>
</dbReference>
<dbReference type="EMBL" id="MASQ01000078">
    <property type="protein sequence ID" value="OCB03116.1"/>
    <property type="molecule type" value="Genomic_DNA"/>
</dbReference>
<name>A0A1B9BZH2_9PROT</name>
<proteinExistence type="predicted"/>
<dbReference type="Pfam" id="PF23807">
    <property type="entry name" value="RHH_10"/>
    <property type="match status" value="1"/>
</dbReference>
<organism evidence="1 2">
    <name type="scientific">Acidithiobacillus ferrivorans</name>
    <dbReference type="NCBI Taxonomy" id="160808"/>
    <lineage>
        <taxon>Bacteria</taxon>
        <taxon>Pseudomonadati</taxon>
        <taxon>Pseudomonadota</taxon>
        <taxon>Acidithiobacillia</taxon>
        <taxon>Acidithiobacillales</taxon>
        <taxon>Acidithiobacillaceae</taxon>
        <taxon>Acidithiobacillus</taxon>
    </lineage>
</organism>
<dbReference type="GO" id="GO:0006355">
    <property type="term" value="P:regulation of DNA-templated transcription"/>
    <property type="evidence" value="ECO:0007669"/>
    <property type="project" value="InterPro"/>
</dbReference>
<dbReference type="InterPro" id="IPR010985">
    <property type="entry name" value="Ribbon_hlx_hlx"/>
</dbReference>
<dbReference type="Proteomes" id="UP000093129">
    <property type="component" value="Unassembled WGS sequence"/>
</dbReference>
<protein>
    <submittedName>
        <fullName evidence="1">Uncharacterized protein</fullName>
    </submittedName>
</protein>
<reference evidence="1 2" key="1">
    <citation type="submission" date="2016-07" db="EMBL/GenBank/DDBJ databases">
        <title>Draft genome of a psychrotolerant acidophile Acidithiobacillus ferrivorans strain YL15.</title>
        <authorList>
            <person name="Peng T."/>
            <person name="Ma L."/>
            <person name="Nan M."/>
            <person name="An N."/>
            <person name="Wang M."/>
            <person name="Qiu G."/>
            <person name="Zeng W."/>
        </authorList>
    </citation>
    <scope>NUCLEOTIDE SEQUENCE [LARGE SCALE GENOMIC DNA]</scope>
    <source>
        <strain evidence="1 2">YL15</strain>
    </source>
</reference>
<sequence length="74" mass="8200">MAKTRPVVDSSTIFATKGAGGAVAESRPKKPISEEKLVDLNFKVPDSFRRRFKIRAAEEGITGVEMLRRMFDAS</sequence>
<dbReference type="InterPro" id="IPR056972">
    <property type="entry name" value="RHH_dom-containing"/>
</dbReference>
<dbReference type="RefSeq" id="WP_065413127.1">
    <property type="nucleotide sequence ID" value="NZ_MASQ01000078.1"/>
</dbReference>
<gene>
    <name evidence="1" type="ORF">BBC27_09725</name>
</gene>
<comment type="caution">
    <text evidence="1">The sequence shown here is derived from an EMBL/GenBank/DDBJ whole genome shotgun (WGS) entry which is preliminary data.</text>
</comment>
<evidence type="ECO:0000313" key="1">
    <source>
        <dbReference type="EMBL" id="OCB03116.1"/>
    </source>
</evidence>
<evidence type="ECO:0000313" key="2">
    <source>
        <dbReference type="Proteomes" id="UP000093129"/>
    </source>
</evidence>
<dbReference type="AlphaFoldDB" id="A0A1B9BZH2"/>